<dbReference type="RefSeq" id="WP_005541588.1">
    <property type="nucleotide sequence ID" value="NZ_JH378836.1"/>
</dbReference>
<dbReference type="eggNOG" id="COG0455">
    <property type="taxonomic scope" value="Bacteria"/>
</dbReference>
<comment type="caution">
    <text evidence="1">The sequence shown here is derived from an EMBL/GenBank/DDBJ whole genome shotgun (WGS) entry which is preliminary data.</text>
</comment>
<dbReference type="InterPro" id="IPR027417">
    <property type="entry name" value="P-loop_NTPase"/>
</dbReference>
<reference evidence="1 2" key="1">
    <citation type="submission" date="2011-08" db="EMBL/GenBank/DDBJ databases">
        <title>The Genome Sequence of Johnsonella ignava ATCC 51276.</title>
        <authorList>
            <consortium name="The Broad Institute Genome Sequencing Platform"/>
            <person name="Earl A."/>
            <person name="Ward D."/>
            <person name="Feldgarden M."/>
            <person name="Gevers D."/>
            <person name="Izard J."/>
            <person name="Blanton J.M."/>
            <person name="Baranova O.V."/>
            <person name="Dewhirst F.E."/>
            <person name="Young S.K."/>
            <person name="Zeng Q."/>
            <person name="Gargeya S."/>
            <person name="Fitzgerald M."/>
            <person name="Haas B."/>
            <person name="Abouelleil A."/>
            <person name="Alvarado L."/>
            <person name="Arachchi H.M."/>
            <person name="Berlin A."/>
            <person name="Brown A."/>
            <person name="Chapman S.B."/>
            <person name="Chen Z."/>
            <person name="Dunbar C."/>
            <person name="Freedman E."/>
            <person name="Gearin G."/>
            <person name="Gellesch M."/>
            <person name="Goldberg J."/>
            <person name="Griggs A."/>
            <person name="Gujja S."/>
            <person name="Heiman D."/>
            <person name="Howarth C."/>
            <person name="Larson L."/>
            <person name="Lui A."/>
            <person name="MacDonald P.J.P."/>
            <person name="Montmayeur A."/>
            <person name="Murphy C."/>
            <person name="Neiman D."/>
            <person name="Pearson M."/>
            <person name="Priest M."/>
            <person name="Roberts A."/>
            <person name="Saif S."/>
            <person name="Shea T."/>
            <person name="Shenoy N."/>
            <person name="Sisk P."/>
            <person name="Stolte C."/>
            <person name="Sykes S."/>
            <person name="Wortman J."/>
            <person name="Nusbaum C."/>
            <person name="Birren B."/>
        </authorList>
    </citation>
    <scope>NUCLEOTIDE SEQUENCE [LARGE SCALE GENOMIC DNA]</scope>
    <source>
        <strain evidence="1 2">ATCC 51276</strain>
    </source>
</reference>
<proteinExistence type="predicted"/>
<dbReference type="Proteomes" id="UP000003011">
    <property type="component" value="Unassembled WGS sequence"/>
</dbReference>
<dbReference type="AlphaFoldDB" id="G5GJQ9"/>
<evidence type="ECO:0000313" key="1">
    <source>
        <dbReference type="EMBL" id="EHI54952.1"/>
    </source>
</evidence>
<evidence type="ECO:0000313" key="2">
    <source>
        <dbReference type="Proteomes" id="UP000003011"/>
    </source>
</evidence>
<dbReference type="STRING" id="679200.HMPREF9333_01799"/>
<evidence type="ECO:0008006" key="3">
    <source>
        <dbReference type="Google" id="ProtNLM"/>
    </source>
</evidence>
<dbReference type="Gene3D" id="3.40.50.300">
    <property type="entry name" value="P-loop containing nucleotide triphosphate hydrolases"/>
    <property type="match status" value="1"/>
</dbReference>
<sequence>MDGIYGFEHRIRIVTGHYGSGKTEFSLNLAVRLKKQYDNVAIADLDVINLYFRSREKEDELKKLGIRIFSSSVKATAVDIPAVSADIMTPIEDNNCQLIMDVGGNPAGTRTLGRYRNFLKNIGFQHLFILNANRPETNTCEKAVDFINGIRAQSGLDITGIVNTTHMLKATTVDDLLKGQQLCREVSKTLDLPILYTAAMEEVAKQLPENMDGEIIPLKLFMREGWMM</sequence>
<dbReference type="HOGENOM" id="CLU_084710_0_0_9"/>
<dbReference type="EMBL" id="ACZL01000031">
    <property type="protein sequence ID" value="EHI54952.1"/>
    <property type="molecule type" value="Genomic_DNA"/>
</dbReference>
<protein>
    <recommendedName>
        <fullName evidence="3">CobQ/CobB/MinD/ParA nucleotide binding domain-containing protein</fullName>
    </recommendedName>
</protein>
<dbReference type="OrthoDB" id="9779501at2"/>
<dbReference type="SUPFAM" id="SSF52540">
    <property type="entry name" value="P-loop containing nucleoside triphosphate hydrolases"/>
    <property type="match status" value="1"/>
</dbReference>
<dbReference type="CDD" id="cd01983">
    <property type="entry name" value="SIMIBI"/>
    <property type="match status" value="1"/>
</dbReference>
<accession>G5GJQ9</accession>
<keyword evidence="2" id="KW-1185">Reference proteome</keyword>
<gene>
    <name evidence="1" type="ORF">HMPREF9333_01799</name>
</gene>
<organism evidence="1 2">
    <name type="scientific">Johnsonella ignava ATCC 51276</name>
    <dbReference type="NCBI Taxonomy" id="679200"/>
    <lineage>
        <taxon>Bacteria</taxon>
        <taxon>Bacillati</taxon>
        <taxon>Bacillota</taxon>
        <taxon>Clostridia</taxon>
        <taxon>Lachnospirales</taxon>
        <taxon>Lachnospiraceae</taxon>
        <taxon>Johnsonella</taxon>
    </lineage>
</organism>
<name>G5GJQ9_9FIRM</name>